<evidence type="ECO:0008006" key="3">
    <source>
        <dbReference type="Google" id="ProtNLM"/>
    </source>
</evidence>
<dbReference type="PANTHER" id="PTHR13182:SF8">
    <property type="entry name" value="CYTOPLASMIC 60S SUBUNIT BIOGENESIS FACTOR ZNF622"/>
    <property type="match status" value="1"/>
</dbReference>
<dbReference type="EMBL" id="HBFF01000416">
    <property type="protein sequence ID" value="CAD8727421.1"/>
    <property type="molecule type" value="Transcribed_RNA"/>
</dbReference>
<evidence type="ECO:0000313" key="2">
    <source>
        <dbReference type="EMBL" id="CAD8727421.1"/>
    </source>
</evidence>
<feature type="region of interest" description="Disordered" evidence="1">
    <location>
        <begin position="319"/>
        <end position="343"/>
    </location>
</feature>
<dbReference type="GO" id="GO:0030687">
    <property type="term" value="C:preribosome, large subunit precursor"/>
    <property type="evidence" value="ECO:0007669"/>
    <property type="project" value="TreeGrafter"/>
</dbReference>
<gene>
    <name evidence="2" type="ORF">OMED0936_LOCUS329</name>
</gene>
<feature type="region of interest" description="Disordered" evidence="1">
    <location>
        <begin position="84"/>
        <end position="106"/>
    </location>
</feature>
<dbReference type="PANTHER" id="PTHR13182">
    <property type="entry name" value="ZINC FINGER PROTEIN 622"/>
    <property type="match status" value="1"/>
</dbReference>
<feature type="compositionally biased region" description="Acidic residues" evidence="1">
    <location>
        <begin position="158"/>
        <end position="176"/>
    </location>
</feature>
<feature type="region of interest" description="Disordered" evidence="1">
    <location>
        <begin position="1"/>
        <end position="28"/>
    </location>
</feature>
<dbReference type="InterPro" id="IPR040025">
    <property type="entry name" value="Znf622/Rei1/Reh1"/>
</dbReference>
<dbReference type="GO" id="GO:0042273">
    <property type="term" value="P:ribosomal large subunit biogenesis"/>
    <property type="evidence" value="ECO:0007669"/>
    <property type="project" value="TreeGrafter"/>
</dbReference>
<protein>
    <recommendedName>
        <fullName evidence="3">ZN622/Rei1/Reh1 zinc finger C2H2-type domain-containing protein</fullName>
    </recommendedName>
</protein>
<accession>A0A7S0XK69</accession>
<name>A0A7S0XK69_9CHLO</name>
<dbReference type="AlphaFoldDB" id="A0A7S0XK69"/>
<reference evidence="2" key="1">
    <citation type="submission" date="2021-01" db="EMBL/GenBank/DDBJ databases">
        <authorList>
            <person name="Corre E."/>
            <person name="Pelletier E."/>
            <person name="Niang G."/>
            <person name="Scheremetjew M."/>
            <person name="Finn R."/>
            <person name="Kale V."/>
            <person name="Holt S."/>
            <person name="Cochrane G."/>
            <person name="Meng A."/>
            <person name="Brown T."/>
            <person name="Cohen L."/>
        </authorList>
    </citation>
    <scope>NUCLEOTIDE SEQUENCE</scope>
    <source>
        <strain evidence="2">Clade-D-RCC2573</strain>
    </source>
</reference>
<feature type="compositionally biased region" description="Basic and acidic residues" evidence="1">
    <location>
        <begin position="1"/>
        <end position="23"/>
    </location>
</feature>
<organism evidence="2">
    <name type="scientific">Ostreococcus mediterraneus</name>
    <dbReference type="NCBI Taxonomy" id="1486918"/>
    <lineage>
        <taxon>Eukaryota</taxon>
        <taxon>Viridiplantae</taxon>
        <taxon>Chlorophyta</taxon>
        <taxon>Mamiellophyceae</taxon>
        <taxon>Mamiellales</taxon>
        <taxon>Bathycoccaceae</taxon>
        <taxon>Ostreococcus</taxon>
    </lineage>
</organism>
<evidence type="ECO:0000256" key="1">
    <source>
        <dbReference type="SAM" id="MobiDB-lite"/>
    </source>
</evidence>
<proteinExistence type="predicted"/>
<feature type="region of interest" description="Disordered" evidence="1">
    <location>
        <begin position="152"/>
        <end position="176"/>
    </location>
</feature>
<sequence length="343" mass="38780">MFSLVDRHRDARRARSIDEREQPRTMSGLTCHTAPGVVFDDMEALKAHYKSDWHRYNLKRNVGGLPVVGKDLFERVIAQAKAQEQAQKKRSEGGTAKTGTGHLKRKDELPKSVLRAQRFEKWAEAHKETLAKVDAYIARGEEVPDELLDEISRRQADVDDDDEEDEYEGEWEEMENDEAAEALRNIERAAAEAESSDDDDMDEDTPGFTMEELTSGPVRLADNGYELIIIGGDGKVKRIGPRDLRRYYKQNHRPYDNRASVKANARHIGVPVTSEGVRRSAGGGITRRDYPTLPSQISLVHRRAQRALRKYQGSLMVQSGSGNKKFDMNGRNAKTKLPKACPY</sequence>